<protein>
    <submittedName>
        <fullName evidence="1">Uncharacterized protein</fullName>
    </submittedName>
</protein>
<dbReference type="Proteomes" id="UP000245872">
    <property type="component" value="Chromosome"/>
</dbReference>
<keyword evidence="2" id="KW-1185">Reference proteome</keyword>
<sequence>MEIEYTSNPKHEAINYLINQLSQSVERIPFLRPFSFFIKSKDKQIKAGVNGFLVYGAIYTDQLWVSPQYRKQGLGHDLGHMVCV</sequence>
<evidence type="ECO:0000313" key="2">
    <source>
        <dbReference type="Proteomes" id="UP000245872"/>
    </source>
</evidence>
<dbReference type="RefSeq" id="WP_109997457.1">
    <property type="nucleotide sequence ID" value="NZ_CP029619.1"/>
</dbReference>
<organism evidence="1 2">
    <name type="scientific">Candidatus Cardinium hertigii</name>
    <dbReference type="NCBI Taxonomy" id="247481"/>
    <lineage>
        <taxon>Bacteria</taxon>
        <taxon>Pseudomonadati</taxon>
        <taxon>Bacteroidota</taxon>
        <taxon>Cytophagia</taxon>
        <taxon>Cytophagales</taxon>
        <taxon>Amoebophilaceae</taxon>
        <taxon>Candidatus Cardinium</taxon>
    </lineage>
</organism>
<dbReference type="KEGG" id="cher:DK880_00750"/>
<dbReference type="InterPro" id="IPR016181">
    <property type="entry name" value="Acyl_CoA_acyltransferase"/>
</dbReference>
<name>A0A2Z3L9L8_9BACT</name>
<dbReference type="EMBL" id="CP029619">
    <property type="protein sequence ID" value="AWN82059.1"/>
    <property type="molecule type" value="Genomic_DNA"/>
</dbReference>
<evidence type="ECO:0000313" key="1">
    <source>
        <dbReference type="EMBL" id="AWN82059.1"/>
    </source>
</evidence>
<gene>
    <name evidence="1" type="ORF">DK880_00750</name>
</gene>
<reference evidence="1 2" key="1">
    <citation type="submission" date="2018-05" db="EMBL/GenBank/DDBJ databases">
        <title>Candidatus Cardinium hertigii Genome Assembly.</title>
        <authorList>
            <person name="Showmaker K.C."/>
            <person name="Walden K.O."/>
            <person name="Fields C.J."/>
            <person name="Lambert K.N."/>
            <person name="Hudson M.E."/>
        </authorList>
    </citation>
    <scope>NUCLEOTIDE SEQUENCE [LARGE SCALE GENOMIC DNA]</scope>
    <source>
        <strain evidence="2">cHgTN10</strain>
    </source>
</reference>
<dbReference type="SUPFAM" id="SSF55729">
    <property type="entry name" value="Acyl-CoA N-acyltransferases (Nat)"/>
    <property type="match status" value="1"/>
</dbReference>
<dbReference type="OrthoDB" id="9796171at2"/>
<accession>A0A2Z3L9L8</accession>
<dbReference type="Gene3D" id="3.40.630.30">
    <property type="match status" value="1"/>
</dbReference>
<dbReference type="AlphaFoldDB" id="A0A2Z3L9L8"/>
<proteinExistence type="predicted"/>